<gene>
    <name evidence="8" type="ORF">IZ6_19120</name>
</gene>
<dbReference type="InterPro" id="IPR050188">
    <property type="entry name" value="RluA_PseudoU_synthase"/>
</dbReference>
<comment type="catalytic activity">
    <reaction evidence="6">
        <text>a uridine in RNA = a pseudouridine in RNA</text>
        <dbReference type="Rhea" id="RHEA:48348"/>
        <dbReference type="Rhea" id="RHEA-COMP:12068"/>
        <dbReference type="Rhea" id="RHEA-COMP:12069"/>
        <dbReference type="ChEBI" id="CHEBI:65314"/>
        <dbReference type="ChEBI" id="CHEBI:65315"/>
    </reaction>
</comment>
<dbReference type="PROSITE" id="PS50889">
    <property type="entry name" value="S4"/>
    <property type="match status" value="1"/>
</dbReference>
<dbReference type="CDD" id="cd00165">
    <property type="entry name" value="S4"/>
    <property type="match status" value="1"/>
</dbReference>
<dbReference type="CDD" id="cd02869">
    <property type="entry name" value="PseudoU_synth_RluA_like"/>
    <property type="match status" value="1"/>
</dbReference>
<evidence type="ECO:0000256" key="4">
    <source>
        <dbReference type="PIRSR" id="PIRSR606225-1"/>
    </source>
</evidence>
<dbReference type="SUPFAM" id="SSF55174">
    <property type="entry name" value="Alpha-L RNA-binding motif"/>
    <property type="match status" value="1"/>
</dbReference>
<dbReference type="Pfam" id="PF00849">
    <property type="entry name" value="PseudoU_synth_2"/>
    <property type="match status" value="1"/>
</dbReference>
<dbReference type="SUPFAM" id="SSF55120">
    <property type="entry name" value="Pseudouridine synthase"/>
    <property type="match status" value="1"/>
</dbReference>
<comment type="similarity">
    <text evidence="1 6">Belongs to the pseudouridine synthase RluA family.</text>
</comment>
<dbReference type="Gene3D" id="3.10.290.10">
    <property type="entry name" value="RNA-binding S4 domain"/>
    <property type="match status" value="1"/>
</dbReference>
<feature type="active site" evidence="4">
    <location>
        <position position="143"/>
    </location>
</feature>
<dbReference type="KEGG" id="tso:IZ6_19120"/>
<dbReference type="PROSITE" id="PS01129">
    <property type="entry name" value="PSI_RLU"/>
    <property type="match status" value="1"/>
</dbReference>
<dbReference type="PANTHER" id="PTHR21600:SF44">
    <property type="entry name" value="RIBOSOMAL LARGE SUBUNIT PSEUDOURIDINE SYNTHASE D"/>
    <property type="match status" value="1"/>
</dbReference>
<evidence type="ECO:0000256" key="5">
    <source>
        <dbReference type="PROSITE-ProRule" id="PRU00182"/>
    </source>
</evidence>
<dbReference type="InterPro" id="IPR006225">
    <property type="entry name" value="PsdUridine_synth_RluC/D"/>
</dbReference>
<dbReference type="SMART" id="SM00363">
    <property type="entry name" value="S4"/>
    <property type="match status" value="1"/>
</dbReference>
<proteinExistence type="inferred from homology"/>
<dbReference type="AlphaFoldDB" id="A0A6S6QT99"/>
<name>A0A6S6QT99_9HYPH</name>
<keyword evidence="2 6" id="KW-0413">Isomerase</keyword>
<organism evidence="8 9">
    <name type="scientific">Terrihabitans soli</name>
    <dbReference type="NCBI Taxonomy" id="708113"/>
    <lineage>
        <taxon>Bacteria</taxon>
        <taxon>Pseudomonadati</taxon>
        <taxon>Pseudomonadota</taxon>
        <taxon>Alphaproteobacteria</taxon>
        <taxon>Hyphomicrobiales</taxon>
        <taxon>Terrihabitans</taxon>
    </lineage>
</organism>
<dbReference type="NCBIfam" id="TIGR00005">
    <property type="entry name" value="rluA_subfam"/>
    <property type="match status" value="1"/>
</dbReference>
<dbReference type="GO" id="GO:0000455">
    <property type="term" value="P:enzyme-directed rRNA pseudouridine synthesis"/>
    <property type="evidence" value="ECO:0007669"/>
    <property type="project" value="UniProtKB-ARBA"/>
</dbReference>
<dbReference type="InterPro" id="IPR006224">
    <property type="entry name" value="PsdUridine_synth_RluA-like_CS"/>
</dbReference>
<feature type="domain" description="RNA-binding S4" evidence="7">
    <location>
        <begin position="15"/>
        <end position="83"/>
    </location>
</feature>
<dbReference type="EC" id="5.4.99.-" evidence="6"/>
<dbReference type="Proteomes" id="UP000515317">
    <property type="component" value="Chromosome"/>
</dbReference>
<evidence type="ECO:0000313" key="9">
    <source>
        <dbReference type="Proteomes" id="UP000515317"/>
    </source>
</evidence>
<dbReference type="InterPro" id="IPR036986">
    <property type="entry name" value="S4_RNA-bd_sf"/>
</dbReference>
<comment type="catalytic activity">
    <reaction evidence="3">
        <text>uridine(1911/1915/1917) in 23S rRNA = pseudouridine(1911/1915/1917) in 23S rRNA</text>
        <dbReference type="Rhea" id="RHEA:42524"/>
        <dbReference type="Rhea" id="RHEA-COMP:10097"/>
        <dbReference type="Rhea" id="RHEA-COMP:10098"/>
        <dbReference type="ChEBI" id="CHEBI:65314"/>
        <dbReference type="ChEBI" id="CHEBI:65315"/>
        <dbReference type="EC" id="5.4.99.23"/>
    </reaction>
</comment>
<reference evidence="8 9" key="1">
    <citation type="submission" date="2020-08" db="EMBL/GenBank/DDBJ databases">
        <title>Genome sequence of Rhizobiales bacterium strain IZ6.</title>
        <authorList>
            <person name="Nakai R."/>
            <person name="Naganuma T."/>
        </authorList>
    </citation>
    <scope>NUCLEOTIDE SEQUENCE [LARGE SCALE GENOMIC DNA]</scope>
    <source>
        <strain evidence="8 9">IZ6</strain>
    </source>
</reference>
<sequence length="337" mass="36322">MSVEIVTVKDSEDGLRLDRFLKARYPALGFGQLQKILRTGQVRVDGARAKPQMRVEAGQSVRVPPLGEAGKPGALSPKKAASADDAAYLRSLVLWEDKDVMVINKPHGLAVQGGSGTKRHIDGMLQAMAGPDGDRPKLVHRLDRDTAGCLVIAKNRKAASALGRTFNSRSARKIYWAVVPGVPEPHQGRISTYLAKDGAAGNEKMRVAQHGDPEASHAITYYAVVEKAGKSAAWLSLKPVTGRTHQLRAHLAHIGHAILGDPKYSGGPEERYGGLPEDMSVDMPKKLLLLARRITLPHPKGGTIDVTAPLPEHFKEAFSLFGFDAKTGDPILEAPND</sequence>
<dbReference type="InterPro" id="IPR020103">
    <property type="entry name" value="PsdUridine_synth_cat_dom_sf"/>
</dbReference>
<dbReference type="Pfam" id="PF01479">
    <property type="entry name" value="S4"/>
    <property type="match status" value="1"/>
</dbReference>
<dbReference type="RefSeq" id="WP_222874840.1">
    <property type="nucleotide sequence ID" value="NZ_AP023361.1"/>
</dbReference>
<keyword evidence="9" id="KW-1185">Reference proteome</keyword>
<evidence type="ECO:0000256" key="2">
    <source>
        <dbReference type="ARBA" id="ARBA00023235"/>
    </source>
</evidence>
<dbReference type="Gene3D" id="3.30.2350.10">
    <property type="entry name" value="Pseudouridine synthase"/>
    <property type="match status" value="1"/>
</dbReference>
<protein>
    <recommendedName>
        <fullName evidence="6">Pseudouridine synthase</fullName>
        <ecNumber evidence="6">5.4.99.-</ecNumber>
    </recommendedName>
</protein>
<comment type="function">
    <text evidence="6">Responsible for synthesis of pseudouridine from uracil.</text>
</comment>
<dbReference type="EMBL" id="AP023361">
    <property type="protein sequence ID" value="BCJ91177.1"/>
    <property type="molecule type" value="Genomic_DNA"/>
</dbReference>
<dbReference type="InterPro" id="IPR006145">
    <property type="entry name" value="PsdUridine_synth_RsuA/RluA"/>
</dbReference>
<dbReference type="GO" id="GO:0003723">
    <property type="term" value="F:RNA binding"/>
    <property type="evidence" value="ECO:0007669"/>
    <property type="project" value="UniProtKB-KW"/>
</dbReference>
<evidence type="ECO:0000313" key="8">
    <source>
        <dbReference type="EMBL" id="BCJ91177.1"/>
    </source>
</evidence>
<evidence type="ECO:0000256" key="3">
    <source>
        <dbReference type="ARBA" id="ARBA00036882"/>
    </source>
</evidence>
<evidence type="ECO:0000256" key="6">
    <source>
        <dbReference type="RuleBase" id="RU362028"/>
    </source>
</evidence>
<dbReference type="PANTHER" id="PTHR21600">
    <property type="entry name" value="MITOCHONDRIAL RNA PSEUDOURIDINE SYNTHASE"/>
    <property type="match status" value="1"/>
</dbReference>
<accession>A0A6S6QT99</accession>
<keyword evidence="5" id="KW-0694">RNA-binding</keyword>
<dbReference type="GO" id="GO:0160140">
    <property type="term" value="F:23S rRNA pseudouridine(1911/1915/1917) synthase activity"/>
    <property type="evidence" value="ECO:0007669"/>
    <property type="project" value="UniProtKB-EC"/>
</dbReference>
<evidence type="ECO:0000259" key="7">
    <source>
        <dbReference type="SMART" id="SM00363"/>
    </source>
</evidence>
<evidence type="ECO:0000256" key="1">
    <source>
        <dbReference type="ARBA" id="ARBA00010876"/>
    </source>
</evidence>
<dbReference type="InterPro" id="IPR002942">
    <property type="entry name" value="S4_RNA-bd"/>
</dbReference>